<dbReference type="PROSITE" id="PS51721">
    <property type="entry name" value="G_CP"/>
    <property type="match status" value="1"/>
</dbReference>
<dbReference type="InterPro" id="IPR023179">
    <property type="entry name" value="GTP-bd_ortho_bundle_sf"/>
</dbReference>
<evidence type="ECO:0000313" key="9">
    <source>
        <dbReference type="EMBL" id="NXG82717.1"/>
    </source>
</evidence>
<dbReference type="FunFam" id="3.40.50.300:FF:000493">
    <property type="entry name" value="Guanine nucleotide-binding protein-like 3-like protein"/>
    <property type="match status" value="1"/>
</dbReference>
<dbReference type="PANTHER" id="PTHR11089">
    <property type="entry name" value="GTP-BINDING PROTEIN-RELATED"/>
    <property type="match status" value="1"/>
</dbReference>
<dbReference type="Pfam" id="PF01926">
    <property type="entry name" value="MMR_HSR1"/>
    <property type="match status" value="1"/>
</dbReference>
<protein>
    <recommendedName>
        <fullName evidence="2">Guanine nucleotide-binding protein-like 3</fullName>
    </recommendedName>
</protein>
<evidence type="ECO:0000256" key="3">
    <source>
        <dbReference type="ARBA" id="ARBA00022741"/>
    </source>
</evidence>
<feature type="region of interest" description="Disordered" evidence="7">
    <location>
        <begin position="477"/>
        <end position="506"/>
    </location>
</feature>
<dbReference type="InterPro" id="IPR014813">
    <property type="entry name" value="Gnl3_N_dom"/>
</dbReference>
<comment type="caution">
    <text evidence="9">The sequence shown here is derived from an EMBL/GenBank/DDBJ whole genome shotgun (WGS) entry which is preliminary data.</text>
</comment>
<reference evidence="9 10" key="1">
    <citation type="submission" date="2019-09" db="EMBL/GenBank/DDBJ databases">
        <title>Bird 10,000 Genomes (B10K) Project - Family phase.</title>
        <authorList>
            <person name="Zhang G."/>
        </authorList>
    </citation>
    <scope>NUCLEOTIDE SEQUENCE [LARGE SCALE GENOMIC DNA]</scope>
    <source>
        <strain evidence="9">B10K-DU-001-20</strain>
        <tissue evidence="9">Muscle</tissue>
    </source>
</reference>
<feature type="domain" description="CP-type G" evidence="8">
    <location>
        <begin position="128"/>
        <end position="309"/>
    </location>
</feature>
<feature type="compositionally biased region" description="Basic and acidic residues" evidence="7">
    <location>
        <begin position="53"/>
        <end position="83"/>
    </location>
</feature>
<evidence type="ECO:0000313" key="10">
    <source>
        <dbReference type="Proteomes" id="UP000532908"/>
    </source>
</evidence>
<evidence type="ECO:0000256" key="1">
    <source>
        <dbReference type="ARBA" id="ARBA00004604"/>
    </source>
</evidence>
<dbReference type="InterPro" id="IPR050755">
    <property type="entry name" value="TRAFAC_YlqF/YawG_RiboMat"/>
</dbReference>
<dbReference type="GO" id="GO:0005730">
    <property type="term" value="C:nucleolus"/>
    <property type="evidence" value="ECO:0007669"/>
    <property type="project" value="UniProtKB-SubCell"/>
</dbReference>
<gene>
    <name evidence="9" type="primary">Gnl3</name>
    <name evidence="9" type="ORF">STEPAR_R14155</name>
</gene>
<feature type="non-terminal residue" evidence="9">
    <location>
        <position position="563"/>
    </location>
</feature>
<keyword evidence="4" id="KW-0175">Coiled coil</keyword>
<dbReference type="FunFam" id="1.10.1580.10:FF:000002">
    <property type="entry name" value="Guanine nucleotide-binding protein-like 3 (nucleolar)-like"/>
    <property type="match status" value="1"/>
</dbReference>
<keyword evidence="10" id="KW-1185">Reference proteome</keyword>
<feature type="compositionally biased region" description="Basic and acidic residues" evidence="7">
    <location>
        <begin position="91"/>
        <end position="109"/>
    </location>
</feature>
<evidence type="ECO:0000259" key="8">
    <source>
        <dbReference type="PROSITE" id="PS51721"/>
    </source>
</evidence>
<dbReference type="EMBL" id="VWZL01000697">
    <property type="protein sequence ID" value="NXG82717.1"/>
    <property type="molecule type" value="Genomic_DNA"/>
</dbReference>
<sequence length="563" mass="64007">AELKKASKRLTCHKRYKIQKKIREHHRKVRKEAKKRGRKKPKKDPGVPSAAPFKEELLREAEQRKQRLEELKQKQKLNRQKEHEKKRKLEAKKNAAKIKEKAEGKESSGKSKAKTNKLLDKNSKKSLCRELKKVIEASDVVLEVLDARDPMGCRCPQLEQAVTCSGGNKKLLLVLNKIDLVPKENLEKWLNYLKEEFPTIAFKSATLMKDRTMEQFTKRRARVDLSRTTECFGSKCLLKLLQDHVRTQNKAIQVGVVGFPNVGKSSIINSLKGVRACNVGLTRGVTKSMQIVHIDKQTKILDSPSIIADPSNNVLALALRTILNTEETASPDVLEGVDAILNHCSKQQVMMHYSIPDFRNTEEFLTLLAQKRGMLKKGGVPDVENIAKVLLCDWTGAKISYHSQPPESHRLPPYLTEDIRAKMQECFNLKNLEEENKNTVQALKCPSPASSITFQSAGMTNGTIQENKVIEEASEWENLETSMEGEEDEEEDITESDDDQDDVEEEKDIREVNQCFIRLLLPIPSHYPADFLFSESEHSNSLSLNLDKTADEDDAYDFNTDYV</sequence>
<comment type="subcellular location">
    <subcellularLocation>
        <location evidence="1">Nucleus</location>
        <location evidence="1">Nucleolus</location>
    </subcellularLocation>
</comment>
<dbReference type="AlphaFoldDB" id="A0A7K9F0R8"/>
<dbReference type="SUPFAM" id="SSF52540">
    <property type="entry name" value="P-loop containing nucleoside triphosphate hydrolases"/>
    <property type="match status" value="1"/>
</dbReference>
<evidence type="ECO:0000256" key="4">
    <source>
        <dbReference type="ARBA" id="ARBA00023054"/>
    </source>
</evidence>
<proteinExistence type="predicted"/>
<evidence type="ECO:0000256" key="6">
    <source>
        <dbReference type="ARBA" id="ARBA00023242"/>
    </source>
</evidence>
<feature type="non-terminal residue" evidence="9">
    <location>
        <position position="1"/>
    </location>
</feature>
<keyword evidence="6" id="KW-0539">Nucleus</keyword>
<keyword evidence="5" id="KW-0342">GTP-binding</keyword>
<dbReference type="InterPro" id="IPR030378">
    <property type="entry name" value="G_CP_dom"/>
</dbReference>
<name>A0A7K9F0R8_STEPR</name>
<feature type="compositionally biased region" description="Basic residues" evidence="7">
    <location>
        <begin position="1"/>
        <end position="42"/>
    </location>
</feature>
<dbReference type="Pfam" id="PF08701">
    <property type="entry name" value="GN3L_Grn1"/>
    <property type="match status" value="1"/>
</dbReference>
<evidence type="ECO:0000256" key="5">
    <source>
        <dbReference type="ARBA" id="ARBA00023134"/>
    </source>
</evidence>
<dbReference type="Gene3D" id="1.10.1580.10">
    <property type="match status" value="1"/>
</dbReference>
<dbReference type="GO" id="GO:0005525">
    <property type="term" value="F:GTP binding"/>
    <property type="evidence" value="ECO:0007669"/>
    <property type="project" value="UniProtKB-KW"/>
</dbReference>
<feature type="region of interest" description="Disordered" evidence="7">
    <location>
        <begin position="1"/>
        <end position="118"/>
    </location>
</feature>
<dbReference type="PANTHER" id="PTHR11089:SF11">
    <property type="entry name" value="GUANINE NUCLEOTIDE-BINDING PROTEIN-LIKE 3"/>
    <property type="match status" value="1"/>
</dbReference>
<dbReference type="CDD" id="cd04178">
    <property type="entry name" value="Nucleostemin_like"/>
    <property type="match status" value="1"/>
</dbReference>
<evidence type="ECO:0000256" key="2">
    <source>
        <dbReference type="ARBA" id="ARBA00016532"/>
    </source>
</evidence>
<organism evidence="9 10">
    <name type="scientific">Stercorarius parasiticus</name>
    <name type="common">Parasitic jaeger</name>
    <name type="synonym">Arctic skua</name>
    <dbReference type="NCBI Taxonomy" id="54059"/>
    <lineage>
        <taxon>Eukaryota</taxon>
        <taxon>Metazoa</taxon>
        <taxon>Chordata</taxon>
        <taxon>Craniata</taxon>
        <taxon>Vertebrata</taxon>
        <taxon>Euteleostomi</taxon>
        <taxon>Archelosauria</taxon>
        <taxon>Archosauria</taxon>
        <taxon>Dinosauria</taxon>
        <taxon>Saurischia</taxon>
        <taxon>Theropoda</taxon>
        <taxon>Coelurosauria</taxon>
        <taxon>Aves</taxon>
        <taxon>Neognathae</taxon>
        <taxon>Neoaves</taxon>
        <taxon>Charadriiformes</taxon>
        <taxon>Stercorariidae</taxon>
        <taxon>Stercorarius</taxon>
    </lineage>
</organism>
<dbReference type="InterPro" id="IPR006073">
    <property type="entry name" value="GTP-bd"/>
</dbReference>
<dbReference type="InterPro" id="IPR027417">
    <property type="entry name" value="P-loop_NTPase"/>
</dbReference>
<keyword evidence="3" id="KW-0547">Nucleotide-binding</keyword>
<dbReference type="Gene3D" id="3.40.50.300">
    <property type="entry name" value="P-loop containing nucleotide triphosphate hydrolases"/>
    <property type="match status" value="1"/>
</dbReference>
<dbReference type="Proteomes" id="UP000532908">
    <property type="component" value="Unassembled WGS sequence"/>
</dbReference>
<accession>A0A7K9F0R8</accession>
<evidence type="ECO:0000256" key="7">
    <source>
        <dbReference type="SAM" id="MobiDB-lite"/>
    </source>
</evidence>